<sequence length="219" mass="25057">MLLGLVLFQVLTLNVLAAKRPTSSNRRLRPRPKTTTTTTTTTTPAPTTTVPYCKPEKKRLCAKGEGFMSKGFRQVALFLHRELRSDLGINDKIFPEETLESLRVNYDCDLERKAYTRVKKCSRSLYSTKAHNYAVIRNHLGQEKITAFLTAFSWWRNGKQKMDDSKNIWEPHSEYDKLLWQGKVEVGCAAMLCGKKGPKFIVVNCEYDLEDTRDLIGFG</sequence>
<name>A0AA36M2U5_CYLNA</name>
<dbReference type="Pfam" id="PF00188">
    <property type="entry name" value="CAP"/>
    <property type="match status" value="1"/>
</dbReference>
<evidence type="ECO:0000313" key="4">
    <source>
        <dbReference type="EMBL" id="CAJ0595641.1"/>
    </source>
</evidence>
<evidence type="ECO:0000259" key="3">
    <source>
        <dbReference type="Pfam" id="PF00188"/>
    </source>
</evidence>
<dbReference type="AlphaFoldDB" id="A0AA36M2U5"/>
<feature type="signal peptide" evidence="2">
    <location>
        <begin position="1"/>
        <end position="17"/>
    </location>
</feature>
<feature type="region of interest" description="Disordered" evidence="1">
    <location>
        <begin position="22"/>
        <end position="47"/>
    </location>
</feature>
<comment type="caution">
    <text evidence="4">The sequence shown here is derived from an EMBL/GenBank/DDBJ whole genome shotgun (WGS) entry which is preliminary data.</text>
</comment>
<accession>A0AA36M2U5</accession>
<dbReference type="InterPro" id="IPR035940">
    <property type="entry name" value="CAP_sf"/>
</dbReference>
<evidence type="ECO:0000313" key="5">
    <source>
        <dbReference type="Proteomes" id="UP001176961"/>
    </source>
</evidence>
<organism evidence="4 5">
    <name type="scientific">Cylicocyclus nassatus</name>
    <name type="common">Nematode worm</name>
    <dbReference type="NCBI Taxonomy" id="53992"/>
    <lineage>
        <taxon>Eukaryota</taxon>
        <taxon>Metazoa</taxon>
        <taxon>Ecdysozoa</taxon>
        <taxon>Nematoda</taxon>
        <taxon>Chromadorea</taxon>
        <taxon>Rhabditida</taxon>
        <taxon>Rhabditina</taxon>
        <taxon>Rhabditomorpha</taxon>
        <taxon>Strongyloidea</taxon>
        <taxon>Strongylidae</taxon>
        <taxon>Cylicocyclus</taxon>
    </lineage>
</organism>
<dbReference type="InterPro" id="IPR014044">
    <property type="entry name" value="CAP_dom"/>
</dbReference>
<feature type="domain" description="SCP" evidence="3">
    <location>
        <begin position="103"/>
        <end position="203"/>
    </location>
</feature>
<reference evidence="4" key="1">
    <citation type="submission" date="2023-07" db="EMBL/GenBank/DDBJ databases">
        <authorList>
            <consortium name="CYATHOMIX"/>
        </authorList>
    </citation>
    <scope>NUCLEOTIDE SEQUENCE</scope>
    <source>
        <strain evidence="4">N/A</strain>
    </source>
</reference>
<gene>
    <name evidence="4" type="ORF">CYNAS_LOCUS7624</name>
</gene>
<feature type="chain" id="PRO_5041441246" description="SCP domain-containing protein" evidence="2">
    <location>
        <begin position="18"/>
        <end position="219"/>
    </location>
</feature>
<dbReference type="SUPFAM" id="SSF55797">
    <property type="entry name" value="PR-1-like"/>
    <property type="match status" value="1"/>
</dbReference>
<evidence type="ECO:0000256" key="2">
    <source>
        <dbReference type="SAM" id="SignalP"/>
    </source>
</evidence>
<keyword evidence="5" id="KW-1185">Reference proteome</keyword>
<protein>
    <recommendedName>
        <fullName evidence="3">SCP domain-containing protein</fullName>
    </recommendedName>
</protein>
<proteinExistence type="predicted"/>
<feature type="compositionally biased region" description="Low complexity" evidence="1">
    <location>
        <begin position="34"/>
        <end position="47"/>
    </location>
</feature>
<evidence type="ECO:0000256" key="1">
    <source>
        <dbReference type="SAM" id="MobiDB-lite"/>
    </source>
</evidence>
<dbReference type="EMBL" id="CATQJL010000112">
    <property type="protein sequence ID" value="CAJ0595641.1"/>
    <property type="molecule type" value="Genomic_DNA"/>
</dbReference>
<dbReference type="Gene3D" id="3.40.33.10">
    <property type="entry name" value="CAP"/>
    <property type="match status" value="1"/>
</dbReference>
<dbReference type="Proteomes" id="UP001176961">
    <property type="component" value="Unassembled WGS sequence"/>
</dbReference>
<keyword evidence="2" id="KW-0732">Signal</keyword>